<dbReference type="InterPro" id="IPR018781">
    <property type="entry name" value="TPRA1/CAND2/CAND8"/>
</dbReference>
<gene>
    <name evidence="7" type="ORF">TCAL_09029</name>
</gene>
<dbReference type="OMA" id="DRWKSIN"/>
<dbReference type="Pfam" id="PF10160">
    <property type="entry name" value="Tmemb_40"/>
    <property type="match status" value="1"/>
</dbReference>
<feature type="transmembrane region" description="Helical" evidence="6">
    <location>
        <begin position="143"/>
        <end position="166"/>
    </location>
</feature>
<keyword evidence="3 6" id="KW-0812">Transmembrane</keyword>
<protein>
    <recommendedName>
        <fullName evidence="9">Transmembrane protein adipocyte-associated 1 homolog</fullName>
    </recommendedName>
</protein>
<evidence type="ECO:0000256" key="6">
    <source>
        <dbReference type="SAM" id="Phobius"/>
    </source>
</evidence>
<dbReference type="EMBL" id="VCGU01000458">
    <property type="protein sequence ID" value="TRY62561.1"/>
    <property type="molecule type" value="Genomic_DNA"/>
</dbReference>
<dbReference type="Proteomes" id="UP000318571">
    <property type="component" value="Chromosome 10"/>
</dbReference>
<feature type="transmembrane region" description="Helical" evidence="6">
    <location>
        <begin position="293"/>
        <end position="313"/>
    </location>
</feature>
<evidence type="ECO:0000256" key="1">
    <source>
        <dbReference type="ARBA" id="ARBA00004141"/>
    </source>
</evidence>
<keyword evidence="4 6" id="KW-1133">Transmembrane helix</keyword>
<evidence type="ECO:0000256" key="5">
    <source>
        <dbReference type="ARBA" id="ARBA00023136"/>
    </source>
</evidence>
<dbReference type="PANTHER" id="PTHR15876">
    <property type="entry name" value="TRANSMEMBRANE PROTEIN ADIPOCYTE-ASSOCIATED 1"/>
    <property type="match status" value="1"/>
</dbReference>
<comment type="similarity">
    <text evidence="2">Belongs to the UPF0359 family.</text>
</comment>
<evidence type="ECO:0000256" key="3">
    <source>
        <dbReference type="ARBA" id="ARBA00022692"/>
    </source>
</evidence>
<dbReference type="PANTHER" id="PTHR15876:SF8">
    <property type="entry name" value="TRANSMEMBRANE PROTEIN ADIPOCYTE-ASSOCIATED 1"/>
    <property type="match status" value="1"/>
</dbReference>
<evidence type="ECO:0000256" key="4">
    <source>
        <dbReference type="ARBA" id="ARBA00022989"/>
    </source>
</evidence>
<name>A0A553NAU3_TIGCA</name>
<evidence type="ECO:0000313" key="8">
    <source>
        <dbReference type="Proteomes" id="UP000318571"/>
    </source>
</evidence>
<dbReference type="OrthoDB" id="10027388at2759"/>
<accession>A0A553NAU3</accession>
<comment type="subcellular location">
    <subcellularLocation>
        <location evidence="1">Membrane</location>
        <topology evidence="1">Multi-pass membrane protein</topology>
    </subcellularLocation>
</comment>
<feature type="transmembrane region" description="Helical" evidence="6">
    <location>
        <begin position="74"/>
        <end position="93"/>
    </location>
</feature>
<reference evidence="7 8" key="1">
    <citation type="journal article" date="2018" name="Nat. Ecol. Evol.">
        <title>Genomic signatures of mitonuclear coevolution across populations of Tigriopus californicus.</title>
        <authorList>
            <person name="Barreto F.S."/>
            <person name="Watson E.T."/>
            <person name="Lima T.G."/>
            <person name="Willett C.S."/>
            <person name="Edmands S."/>
            <person name="Li W."/>
            <person name="Burton R.S."/>
        </authorList>
    </citation>
    <scope>NUCLEOTIDE SEQUENCE [LARGE SCALE GENOMIC DNA]</scope>
    <source>
        <strain evidence="7 8">San Diego</strain>
    </source>
</reference>
<keyword evidence="5 6" id="KW-0472">Membrane</keyword>
<proteinExistence type="inferred from homology"/>
<dbReference type="GO" id="GO:0004930">
    <property type="term" value="F:G protein-coupled receptor activity"/>
    <property type="evidence" value="ECO:0007669"/>
    <property type="project" value="TreeGrafter"/>
</dbReference>
<feature type="transmembrane region" description="Helical" evidence="6">
    <location>
        <begin position="178"/>
        <end position="200"/>
    </location>
</feature>
<keyword evidence="8" id="KW-1185">Reference proteome</keyword>
<evidence type="ECO:0008006" key="9">
    <source>
        <dbReference type="Google" id="ProtNLM"/>
    </source>
</evidence>
<dbReference type="AlphaFoldDB" id="A0A553NAU3"/>
<evidence type="ECO:0000256" key="2">
    <source>
        <dbReference type="ARBA" id="ARBA00010125"/>
    </source>
</evidence>
<dbReference type="STRING" id="6832.A0A553NAU3"/>
<sequence length="399" mass="44503">MDVGEELLEEVNHGLDSLVQSNDSSQVTVDHSFDSFQEDPFFNPSATPIDDSHFCKKILYCALGEVSGVRLWDLLILVPNVLFLSFLLIRLPYARLKLRATNTPIFTAFYGLVLVCAVVSVVRCLVSMSLSAATSTGDTTDKVLWIVLRFSLLATEMSVLVFGLGSGHLDSQRGIRRVVVVSFVISFIFSFTQTVLELWHPDANFHVAKTQTNLFGHGGMLFWLLSSALFTLTYMFVLLLPFLPCRRFVTLPQKRSFYQYVGYLLILNAAQTAGSLLVYVGQSNGLCVVNLTTFFYFTTLPPVIYFTFLRAFFSVAQPQVLFSYKAQVDDFDADEMHPSASFNDFPPDQMDSSMEVNAPIVINNGSHSFSRVPQSDLRNTGIASPDSVINYNFTGGQHD</sequence>
<evidence type="ECO:0000313" key="7">
    <source>
        <dbReference type="EMBL" id="TRY62561.1"/>
    </source>
</evidence>
<organism evidence="7 8">
    <name type="scientific">Tigriopus californicus</name>
    <name type="common">Marine copepod</name>
    <dbReference type="NCBI Taxonomy" id="6832"/>
    <lineage>
        <taxon>Eukaryota</taxon>
        <taxon>Metazoa</taxon>
        <taxon>Ecdysozoa</taxon>
        <taxon>Arthropoda</taxon>
        <taxon>Crustacea</taxon>
        <taxon>Multicrustacea</taxon>
        <taxon>Hexanauplia</taxon>
        <taxon>Copepoda</taxon>
        <taxon>Harpacticoida</taxon>
        <taxon>Harpacticidae</taxon>
        <taxon>Tigriopus</taxon>
    </lineage>
</organism>
<feature type="transmembrane region" description="Helical" evidence="6">
    <location>
        <begin position="220"/>
        <end position="240"/>
    </location>
</feature>
<feature type="transmembrane region" description="Helical" evidence="6">
    <location>
        <begin position="260"/>
        <end position="281"/>
    </location>
</feature>
<feature type="transmembrane region" description="Helical" evidence="6">
    <location>
        <begin position="105"/>
        <end position="131"/>
    </location>
</feature>
<comment type="caution">
    <text evidence="7">The sequence shown here is derived from an EMBL/GenBank/DDBJ whole genome shotgun (WGS) entry which is preliminary data.</text>
</comment>
<dbReference type="GO" id="GO:0005886">
    <property type="term" value="C:plasma membrane"/>
    <property type="evidence" value="ECO:0007669"/>
    <property type="project" value="TreeGrafter"/>
</dbReference>